<feature type="compositionally biased region" description="Low complexity" evidence="1">
    <location>
        <begin position="174"/>
        <end position="183"/>
    </location>
</feature>
<proteinExistence type="predicted"/>
<reference evidence="2 3" key="1">
    <citation type="journal article" date="2019" name="Fungal Biol. Biotechnol.">
        <title>Draft genome sequence of fastidious pathogen Ceratobasidium theobromae, which causes vascular-streak dieback in Theobroma cacao.</title>
        <authorList>
            <person name="Ali S.S."/>
            <person name="Asman A."/>
            <person name="Shao J."/>
            <person name="Firmansyah A.P."/>
            <person name="Susilo A.W."/>
            <person name="Rosmana A."/>
            <person name="McMahon P."/>
            <person name="Junaid M."/>
            <person name="Guest D."/>
            <person name="Kheng T.Y."/>
            <person name="Meinhardt L.W."/>
            <person name="Bailey B.A."/>
        </authorList>
    </citation>
    <scope>NUCLEOTIDE SEQUENCE [LARGE SCALE GENOMIC DNA]</scope>
    <source>
        <strain evidence="2 3">CT2</strain>
    </source>
</reference>
<organism evidence="2 3">
    <name type="scientific">Ceratobasidium theobromae</name>
    <dbReference type="NCBI Taxonomy" id="1582974"/>
    <lineage>
        <taxon>Eukaryota</taxon>
        <taxon>Fungi</taxon>
        <taxon>Dikarya</taxon>
        <taxon>Basidiomycota</taxon>
        <taxon>Agaricomycotina</taxon>
        <taxon>Agaricomycetes</taxon>
        <taxon>Cantharellales</taxon>
        <taxon>Ceratobasidiaceae</taxon>
        <taxon>Ceratobasidium</taxon>
    </lineage>
</organism>
<comment type="caution">
    <text evidence="2">The sequence shown here is derived from an EMBL/GenBank/DDBJ whole genome shotgun (WGS) entry which is preliminary data.</text>
</comment>
<evidence type="ECO:0000256" key="1">
    <source>
        <dbReference type="SAM" id="MobiDB-lite"/>
    </source>
</evidence>
<feature type="compositionally biased region" description="Polar residues" evidence="1">
    <location>
        <begin position="152"/>
        <end position="163"/>
    </location>
</feature>
<feature type="compositionally biased region" description="Low complexity" evidence="1">
    <location>
        <begin position="30"/>
        <end position="39"/>
    </location>
</feature>
<dbReference type="OrthoDB" id="331948at2759"/>
<evidence type="ECO:0000313" key="3">
    <source>
        <dbReference type="Proteomes" id="UP000383932"/>
    </source>
</evidence>
<evidence type="ECO:0000313" key="2">
    <source>
        <dbReference type="EMBL" id="KAB5592039.1"/>
    </source>
</evidence>
<keyword evidence="3" id="KW-1185">Reference proteome</keyword>
<feature type="region of interest" description="Disordered" evidence="1">
    <location>
        <begin position="227"/>
        <end position="297"/>
    </location>
</feature>
<feature type="region of interest" description="Disordered" evidence="1">
    <location>
        <begin position="1"/>
        <end position="51"/>
    </location>
</feature>
<name>A0A5N5QK71_9AGAM</name>
<accession>A0A5N5QK71</accession>
<gene>
    <name evidence="2" type="ORF">CTheo_4491</name>
</gene>
<dbReference type="EMBL" id="SSOP01000078">
    <property type="protein sequence ID" value="KAB5592039.1"/>
    <property type="molecule type" value="Genomic_DNA"/>
</dbReference>
<dbReference type="AlphaFoldDB" id="A0A5N5QK71"/>
<sequence>MRGSGLSFPVAEGSGKWDEFHRDRTGSGDYGSSSSGENGWANTDTNVVENDADRIRGGARLRSNEEGDMIPYFLYQVYTSRRAHDISLFSDPDVQYVWPPKDPNVYKDRDISTATALETRLQGSPWTYGNDGPNPALRARGTSNYPPYHAGYQTSPQHTSNADRQFDHEYDGASTTSSPSRVSSDYDANLSFGRNVRMRRGSEGWEVRPLSNEEIVQQYAWSRGLESANGPAMMSREPSDQEGCAEGDEDDPSGGIGLKDGAPESDSARRYNTYVPEASDSSEDEALAVHVGTYTDE</sequence>
<feature type="compositionally biased region" description="Basic and acidic residues" evidence="1">
    <location>
        <begin position="15"/>
        <end position="26"/>
    </location>
</feature>
<feature type="region of interest" description="Disordered" evidence="1">
    <location>
        <begin position="123"/>
        <end position="187"/>
    </location>
</feature>
<dbReference type="Proteomes" id="UP000383932">
    <property type="component" value="Unassembled WGS sequence"/>
</dbReference>
<feature type="compositionally biased region" description="Acidic residues" evidence="1">
    <location>
        <begin position="243"/>
        <end position="252"/>
    </location>
</feature>
<protein>
    <submittedName>
        <fullName evidence="2">tRNA-dihydrouridine synthase</fullName>
    </submittedName>
</protein>